<evidence type="ECO:0000313" key="4">
    <source>
        <dbReference type="Proteomes" id="UP000799778"/>
    </source>
</evidence>
<dbReference type="AlphaFoldDB" id="A0A6A5XRG0"/>
<dbReference type="GeneID" id="54288395"/>
<protein>
    <recommendedName>
        <fullName evidence="2">Altered inheritance of mitochondria protein 32</fullName>
    </recommendedName>
</protein>
<organism evidence="3 4">
    <name type="scientific">Aaosphaeria arxii CBS 175.79</name>
    <dbReference type="NCBI Taxonomy" id="1450172"/>
    <lineage>
        <taxon>Eukaryota</taxon>
        <taxon>Fungi</taxon>
        <taxon>Dikarya</taxon>
        <taxon>Ascomycota</taxon>
        <taxon>Pezizomycotina</taxon>
        <taxon>Dothideomycetes</taxon>
        <taxon>Pleosporomycetidae</taxon>
        <taxon>Pleosporales</taxon>
        <taxon>Pleosporales incertae sedis</taxon>
        <taxon>Aaosphaeria</taxon>
    </lineage>
</organism>
<comment type="similarity">
    <text evidence="1">Belongs to the AIM32 family.</text>
</comment>
<dbReference type="SUPFAM" id="SSF52833">
    <property type="entry name" value="Thioredoxin-like"/>
    <property type="match status" value="1"/>
</dbReference>
<name>A0A6A5XRG0_9PLEO</name>
<accession>A0A6A5XRG0</accession>
<evidence type="ECO:0000256" key="2">
    <source>
        <dbReference type="ARBA" id="ARBA00040895"/>
    </source>
</evidence>
<dbReference type="InterPro" id="IPR036249">
    <property type="entry name" value="Thioredoxin-like_sf"/>
</dbReference>
<dbReference type="InterPro" id="IPR009737">
    <property type="entry name" value="Aim32/Apd1-like"/>
</dbReference>
<dbReference type="PANTHER" id="PTHR31902">
    <property type="entry name" value="ACTIN PATCHES DISTAL PROTEIN 1"/>
    <property type="match status" value="1"/>
</dbReference>
<keyword evidence="4" id="KW-1185">Reference proteome</keyword>
<dbReference type="PANTHER" id="PTHR31902:SF7">
    <property type="entry name" value="ALTERED INHERITANCE OF MITOCHONDRIA PROTEIN 32"/>
    <property type="match status" value="1"/>
</dbReference>
<evidence type="ECO:0000313" key="3">
    <source>
        <dbReference type="EMBL" id="KAF2015341.1"/>
    </source>
</evidence>
<dbReference type="CDD" id="cd03062">
    <property type="entry name" value="TRX_Fd_Sucrase"/>
    <property type="match status" value="1"/>
</dbReference>
<proteinExistence type="inferred from homology"/>
<evidence type="ECO:0000256" key="1">
    <source>
        <dbReference type="ARBA" id="ARBA00038208"/>
    </source>
</evidence>
<dbReference type="Pfam" id="PF06999">
    <property type="entry name" value="Suc_Fer-like"/>
    <property type="match status" value="1"/>
</dbReference>
<dbReference type="Gene3D" id="3.40.30.10">
    <property type="entry name" value="Glutaredoxin"/>
    <property type="match status" value="1"/>
</dbReference>
<gene>
    <name evidence="3" type="ORF">BU24DRAFT_450077</name>
</gene>
<dbReference type="RefSeq" id="XP_033383680.1">
    <property type="nucleotide sequence ID" value="XM_033530998.1"/>
</dbReference>
<dbReference type="EMBL" id="ML978069">
    <property type="protein sequence ID" value="KAF2015341.1"/>
    <property type="molecule type" value="Genomic_DNA"/>
</dbReference>
<sequence>MASIRLSTRSAYRASRAFSTKPSYRQSSPTTPHIAYTQSCPSPTCACEPTPALPEDLPLDTKTPLLHTMAMYSSQVVLCTGQPDWSSRIEDEKTPSGDFIRGMKGLIGRGGPAFDPFNNVSITASSLPPTTHQPPNTTTALLFPHFKRIPSIPHDSPSLSTFATAYLKAQTLHPAHASLSADQKANLIRNPTLADALPAAPHDITTPTVLICGHGGRDARCGILGPVLQTHFEREFERRGIEGEVAVISHIGGHKYAGNVIIYLPPGWEGGGKWEGGDALKGAGVWYGRVFPENVEGIVEETVVKGRVVVEHLRGGVLRDGGGLARVLEAQIAKEKGEDGALKLKPRARGRK</sequence>
<dbReference type="Proteomes" id="UP000799778">
    <property type="component" value="Unassembled WGS sequence"/>
</dbReference>
<reference evidence="3" key="1">
    <citation type="journal article" date="2020" name="Stud. Mycol.">
        <title>101 Dothideomycetes genomes: a test case for predicting lifestyles and emergence of pathogens.</title>
        <authorList>
            <person name="Haridas S."/>
            <person name="Albert R."/>
            <person name="Binder M."/>
            <person name="Bloem J."/>
            <person name="Labutti K."/>
            <person name="Salamov A."/>
            <person name="Andreopoulos B."/>
            <person name="Baker S."/>
            <person name="Barry K."/>
            <person name="Bills G."/>
            <person name="Bluhm B."/>
            <person name="Cannon C."/>
            <person name="Castanera R."/>
            <person name="Culley D."/>
            <person name="Daum C."/>
            <person name="Ezra D."/>
            <person name="Gonzalez J."/>
            <person name="Henrissat B."/>
            <person name="Kuo A."/>
            <person name="Liang C."/>
            <person name="Lipzen A."/>
            <person name="Lutzoni F."/>
            <person name="Magnuson J."/>
            <person name="Mondo S."/>
            <person name="Nolan M."/>
            <person name="Ohm R."/>
            <person name="Pangilinan J."/>
            <person name="Park H.-J."/>
            <person name="Ramirez L."/>
            <person name="Alfaro M."/>
            <person name="Sun H."/>
            <person name="Tritt A."/>
            <person name="Yoshinaga Y."/>
            <person name="Zwiers L.-H."/>
            <person name="Turgeon B."/>
            <person name="Goodwin S."/>
            <person name="Spatafora J."/>
            <person name="Crous P."/>
            <person name="Grigoriev I."/>
        </authorList>
    </citation>
    <scope>NUCLEOTIDE SEQUENCE</scope>
    <source>
        <strain evidence="3">CBS 175.79</strain>
    </source>
</reference>
<dbReference type="OrthoDB" id="10253744at2759"/>